<dbReference type="Gene3D" id="3.40.50.720">
    <property type="entry name" value="NAD(P)-binding Rossmann-like Domain"/>
    <property type="match status" value="1"/>
</dbReference>
<dbReference type="PANTHER" id="PTHR43618">
    <property type="entry name" value="7-ALPHA-HYDROXYSTEROID DEHYDROGENASE"/>
    <property type="match status" value="1"/>
</dbReference>
<keyword evidence="2" id="KW-0521">NADP</keyword>
<reference evidence="4" key="1">
    <citation type="submission" date="2020-05" db="EMBL/GenBank/DDBJ databases">
        <authorList>
            <person name="Chiriac C."/>
            <person name="Salcher M."/>
            <person name="Ghai R."/>
            <person name="Kavagutti S V."/>
        </authorList>
    </citation>
    <scope>NUCLEOTIDE SEQUENCE</scope>
</reference>
<dbReference type="FunFam" id="3.40.50.720:FF:000084">
    <property type="entry name" value="Short-chain dehydrogenase reductase"/>
    <property type="match status" value="1"/>
</dbReference>
<evidence type="ECO:0000256" key="1">
    <source>
        <dbReference type="ARBA" id="ARBA00006484"/>
    </source>
</evidence>
<accession>A0A6J6CZJ8</accession>
<name>A0A6J6CZJ8_9ZZZZ</name>
<dbReference type="PRINTS" id="PR00081">
    <property type="entry name" value="GDHRDH"/>
</dbReference>
<organism evidence="4">
    <name type="scientific">freshwater metagenome</name>
    <dbReference type="NCBI Taxonomy" id="449393"/>
    <lineage>
        <taxon>unclassified sequences</taxon>
        <taxon>metagenomes</taxon>
        <taxon>ecological metagenomes</taxon>
    </lineage>
</organism>
<dbReference type="EMBL" id="CAEZSV010000150">
    <property type="protein sequence ID" value="CAB4556927.1"/>
    <property type="molecule type" value="Genomic_DNA"/>
</dbReference>
<protein>
    <submittedName>
        <fullName evidence="4">Unannotated protein</fullName>
    </submittedName>
</protein>
<dbReference type="InterPro" id="IPR002347">
    <property type="entry name" value="SDR_fam"/>
</dbReference>
<dbReference type="SUPFAM" id="SSF51735">
    <property type="entry name" value="NAD(P)-binding Rossmann-fold domains"/>
    <property type="match status" value="1"/>
</dbReference>
<gene>
    <name evidence="4" type="ORF">UFOPK1506_00816</name>
</gene>
<dbReference type="InterPro" id="IPR052178">
    <property type="entry name" value="Sec_Metab_Biosynth_SDR"/>
</dbReference>
<dbReference type="Pfam" id="PF13561">
    <property type="entry name" value="adh_short_C2"/>
    <property type="match status" value="1"/>
</dbReference>
<evidence type="ECO:0000256" key="2">
    <source>
        <dbReference type="ARBA" id="ARBA00022857"/>
    </source>
</evidence>
<proteinExistence type="inferred from homology"/>
<dbReference type="GO" id="GO:0016491">
    <property type="term" value="F:oxidoreductase activity"/>
    <property type="evidence" value="ECO:0007669"/>
    <property type="project" value="UniProtKB-KW"/>
</dbReference>
<comment type="similarity">
    <text evidence="1">Belongs to the short-chain dehydrogenases/reductases (SDR) family.</text>
</comment>
<evidence type="ECO:0000256" key="3">
    <source>
        <dbReference type="ARBA" id="ARBA00023002"/>
    </source>
</evidence>
<dbReference type="PRINTS" id="PR00080">
    <property type="entry name" value="SDRFAMILY"/>
</dbReference>
<sequence length="263" mass="28758">MTNHVNLTDFELSGKRALVTGGGDGLGRQFTEALLDAGAEVIIASRRKEFLDTVVEQLRGKYPKISAERCDVTDYEDVRALAQRVGHIDILVNSSGLAHRAPWWEEQSLDWKRIMTLNVEAPFWLSQLLLPGMIENNWGRIINISSIYGVVAGDENRYPGLGVHMPSYFTSKHALIGLTKFLAAQVAKSGVTVNALCPGSFDSPVNRQYFSPGPLLDAVSQATPMGRIGTDRELRTALLFLAAPGSSFITGQALVVDGGWTIW</sequence>
<dbReference type="AlphaFoldDB" id="A0A6J6CZJ8"/>
<dbReference type="CDD" id="cd05233">
    <property type="entry name" value="SDR_c"/>
    <property type="match status" value="1"/>
</dbReference>
<evidence type="ECO:0000313" key="4">
    <source>
        <dbReference type="EMBL" id="CAB4556927.1"/>
    </source>
</evidence>
<keyword evidence="3" id="KW-0560">Oxidoreductase</keyword>
<dbReference type="InterPro" id="IPR036291">
    <property type="entry name" value="NAD(P)-bd_dom_sf"/>
</dbReference>
<dbReference type="PANTHER" id="PTHR43618:SF8">
    <property type="entry name" value="7ALPHA-HYDROXYSTEROID DEHYDROGENASE"/>
    <property type="match status" value="1"/>
</dbReference>